<evidence type="ECO:0000256" key="5">
    <source>
        <dbReference type="ARBA" id="ARBA00022801"/>
    </source>
</evidence>
<dbReference type="Gene3D" id="3.30.540.10">
    <property type="entry name" value="Fructose-1,6-Bisphosphatase, subunit A, domain 1"/>
    <property type="match status" value="1"/>
</dbReference>
<evidence type="ECO:0000256" key="8">
    <source>
        <dbReference type="RuleBase" id="RU364068"/>
    </source>
</evidence>
<dbReference type="GO" id="GO:0007165">
    <property type="term" value="P:signal transduction"/>
    <property type="evidence" value="ECO:0007669"/>
    <property type="project" value="TreeGrafter"/>
</dbReference>
<comment type="cofactor">
    <cofactor evidence="2 7 8">
        <name>Mg(2+)</name>
        <dbReference type="ChEBI" id="CHEBI:18420"/>
    </cofactor>
</comment>
<dbReference type="UniPathway" id="UPA00823">
    <property type="reaction ID" value="UER00788"/>
</dbReference>
<protein>
    <recommendedName>
        <fullName evidence="8">Inositol-1-monophosphatase</fullName>
        <ecNumber evidence="8">3.1.3.25</ecNumber>
    </recommendedName>
</protein>
<dbReference type="OrthoDB" id="10254945at2759"/>
<dbReference type="CDD" id="cd01639">
    <property type="entry name" value="IMPase"/>
    <property type="match status" value="1"/>
</dbReference>
<dbReference type="Pfam" id="PF00459">
    <property type="entry name" value="Inositol_P"/>
    <property type="match status" value="1"/>
</dbReference>
<keyword evidence="5 8" id="KW-0378">Hydrolase</keyword>
<feature type="binding site" evidence="7">
    <location>
        <position position="162"/>
    </location>
    <ligand>
        <name>Mg(2+)</name>
        <dbReference type="ChEBI" id="CHEBI:18420"/>
        <label>1</label>
        <note>catalytic</note>
    </ligand>
</feature>
<dbReference type="Gene3D" id="3.40.190.80">
    <property type="match status" value="1"/>
</dbReference>
<dbReference type="InterPro" id="IPR033942">
    <property type="entry name" value="IMPase"/>
</dbReference>
<dbReference type="PANTHER" id="PTHR20854">
    <property type="entry name" value="INOSITOL MONOPHOSPHATASE"/>
    <property type="match status" value="1"/>
</dbReference>
<keyword evidence="4 7" id="KW-0479">Metal-binding</keyword>
<proteinExistence type="inferred from homology"/>
<evidence type="ECO:0000313" key="10">
    <source>
        <dbReference type="Proteomes" id="UP000530660"/>
    </source>
</evidence>
<keyword evidence="6 7" id="KW-0460">Magnesium</keyword>
<comment type="similarity">
    <text evidence="3 8">Belongs to the inositol monophosphatase superfamily.</text>
</comment>
<evidence type="ECO:0000256" key="4">
    <source>
        <dbReference type="ARBA" id="ARBA00022723"/>
    </source>
</evidence>
<evidence type="ECO:0000256" key="3">
    <source>
        <dbReference type="ARBA" id="ARBA00009759"/>
    </source>
</evidence>
<keyword evidence="10" id="KW-1185">Reference proteome</keyword>
<evidence type="ECO:0000256" key="2">
    <source>
        <dbReference type="ARBA" id="ARBA00001946"/>
    </source>
</evidence>
<dbReference type="InterPro" id="IPR020583">
    <property type="entry name" value="Inositol_monoP_metal-BS"/>
</dbReference>
<dbReference type="EMBL" id="VWRR01000014">
    <property type="protein sequence ID" value="KAF6001589.1"/>
    <property type="molecule type" value="Genomic_DNA"/>
</dbReference>
<feature type="binding site" evidence="7">
    <location>
        <position position="138"/>
    </location>
    <ligand>
        <name>Mg(2+)</name>
        <dbReference type="ChEBI" id="CHEBI:18420"/>
        <label>1</label>
        <note>catalytic</note>
    </ligand>
</feature>
<accession>A0A7J7IFY6</accession>
<dbReference type="InterPro" id="IPR000760">
    <property type="entry name" value="Inositol_monophosphatase-like"/>
</dbReference>
<dbReference type="GO" id="GO:0006021">
    <property type="term" value="P:inositol biosynthetic process"/>
    <property type="evidence" value="ECO:0007669"/>
    <property type="project" value="UniProtKB-UniPathway"/>
</dbReference>
<feature type="binding site" evidence="7">
    <location>
        <position position="165"/>
    </location>
    <ligand>
        <name>Mg(2+)</name>
        <dbReference type="ChEBI" id="CHEBI:18420"/>
        <label>1</label>
        <note>catalytic</note>
    </ligand>
</feature>
<feature type="binding site" evidence="7">
    <location>
        <position position="296"/>
    </location>
    <ligand>
        <name>Mg(2+)</name>
        <dbReference type="ChEBI" id="CHEBI:18420"/>
        <label>1</label>
        <note>catalytic</note>
    </ligand>
</feature>
<evidence type="ECO:0000256" key="1">
    <source>
        <dbReference type="ARBA" id="ARBA00001033"/>
    </source>
</evidence>
<evidence type="ECO:0000313" key="9">
    <source>
        <dbReference type="EMBL" id="KAF6001589.1"/>
    </source>
</evidence>
<reference evidence="9 10" key="1">
    <citation type="journal article" date="2020" name="J. Phycol.">
        <title>Comparative genome analysis reveals Cyanidiococcus gen. nov., a new extremophilic red algal genus sister to Cyanidioschyzon (Cyanidioschyzonaceae, Rhodophyta).</title>
        <authorList>
            <person name="Liu S.-L."/>
            <person name="Chiang Y.-R."/>
            <person name="Yoon H.S."/>
            <person name="Fu H.-Y."/>
        </authorList>
    </citation>
    <scope>NUCLEOTIDE SEQUENCE [LARGE SCALE GENOMIC DNA]</scope>
    <source>
        <strain evidence="9 10">THAL066</strain>
    </source>
</reference>
<organism evidence="9 10">
    <name type="scientific">Cyanidiococcus yangmingshanensis</name>
    <dbReference type="NCBI Taxonomy" id="2690220"/>
    <lineage>
        <taxon>Eukaryota</taxon>
        <taxon>Rhodophyta</taxon>
        <taxon>Bangiophyceae</taxon>
        <taxon>Cyanidiales</taxon>
        <taxon>Cyanidiaceae</taxon>
        <taxon>Cyanidiococcus</taxon>
    </lineage>
</organism>
<evidence type="ECO:0000256" key="6">
    <source>
        <dbReference type="ARBA" id="ARBA00022842"/>
    </source>
</evidence>
<sequence>MGVIEQLGDSMAKTESTGVLPAVSAVAELVAGWFGFDEVQDQDLYSETIAAAVAVVAGGLILKTAWSQLHSCRGPSSERESFANESGSGAISGVSQTPVVVATKASSADIVTNVDRQVESEIRRILLTAFPDYAFVGEESAYLSGDLAMNSAKAGIATWVVDPLDGTTNFVSGIPHICTSVALIREHHVIVGAVYNPITDDLWVAVRQRGAFLNGKRLYSQCHVPLSDAVIVTEFGYERSAEGTKRMCVVVERLLRERVRAVRMFGSGILDLLFAAQGVVHVVYAGVAGEGWQPWDYAAGVLIAKEAGCAVASLAAPVGPCSSDDFVSRCIHDFDIFGKSVLCASSRDLALEVYHVIREVCSS</sequence>
<comment type="pathway">
    <text evidence="8">Polyol metabolism; myo-inositol biosynthesis; myo-inositol from D-glucose 6-phosphate: step 2/2.</text>
</comment>
<dbReference type="GO" id="GO:0008934">
    <property type="term" value="F:inositol monophosphate 1-phosphatase activity"/>
    <property type="evidence" value="ECO:0007669"/>
    <property type="project" value="InterPro"/>
</dbReference>
<dbReference type="GO" id="GO:0046872">
    <property type="term" value="F:metal ion binding"/>
    <property type="evidence" value="ECO:0007669"/>
    <property type="project" value="UniProtKB-KW"/>
</dbReference>
<dbReference type="PROSITE" id="PS00629">
    <property type="entry name" value="IMP_1"/>
    <property type="match status" value="1"/>
</dbReference>
<comment type="caution">
    <text evidence="9">The sequence shown here is derived from an EMBL/GenBank/DDBJ whole genome shotgun (WGS) entry which is preliminary data.</text>
</comment>
<dbReference type="EC" id="3.1.3.25" evidence="8"/>
<name>A0A7J7IFY6_9RHOD</name>
<dbReference type="SUPFAM" id="SSF56655">
    <property type="entry name" value="Carbohydrate phosphatase"/>
    <property type="match status" value="1"/>
</dbReference>
<comment type="catalytic activity">
    <reaction evidence="1 8">
        <text>a myo-inositol phosphate + H2O = myo-inositol + phosphate</text>
        <dbReference type="Rhea" id="RHEA:24056"/>
        <dbReference type="ChEBI" id="CHEBI:15377"/>
        <dbReference type="ChEBI" id="CHEBI:17268"/>
        <dbReference type="ChEBI" id="CHEBI:43474"/>
        <dbReference type="ChEBI" id="CHEBI:84139"/>
        <dbReference type="EC" id="3.1.3.25"/>
    </reaction>
</comment>
<evidence type="ECO:0000256" key="7">
    <source>
        <dbReference type="PIRSR" id="PIRSR600760-2"/>
    </source>
</evidence>
<feature type="binding site" evidence="7">
    <location>
        <position position="164"/>
    </location>
    <ligand>
        <name>Mg(2+)</name>
        <dbReference type="ChEBI" id="CHEBI:18420"/>
        <label>1</label>
        <note>catalytic</note>
    </ligand>
</feature>
<dbReference type="AlphaFoldDB" id="A0A7J7IFY6"/>
<dbReference type="Proteomes" id="UP000530660">
    <property type="component" value="Unassembled WGS sequence"/>
</dbReference>
<dbReference type="PANTHER" id="PTHR20854:SF4">
    <property type="entry name" value="INOSITOL-1-MONOPHOSPHATASE-RELATED"/>
    <property type="match status" value="1"/>
</dbReference>
<dbReference type="PRINTS" id="PR00377">
    <property type="entry name" value="IMPHPHTASES"/>
</dbReference>
<gene>
    <name evidence="9" type="primary">IMPA1_2</name>
    <name evidence="9" type="ORF">F1559_003835</name>
</gene>